<feature type="transmembrane region" description="Helical" evidence="1">
    <location>
        <begin position="165"/>
        <end position="188"/>
    </location>
</feature>
<name>A0A0A3I2F9_9BACL</name>
<reference evidence="2 3" key="1">
    <citation type="submission" date="2014-02" db="EMBL/GenBank/DDBJ databases">
        <title>Draft genome sequence of Lysinibacillus manganicus DSM 26584T.</title>
        <authorList>
            <person name="Zhang F."/>
            <person name="Wang G."/>
            <person name="Zhang L."/>
        </authorList>
    </citation>
    <scope>NUCLEOTIDE SEQUENCE [LARGE SCALE GENOMIC DNA]</scope>
    <source>
        <strain evidence="2 3">DSM 26584</strain>
    </source>
</reference>
<dbReference type="OrthoDB" id="2990059at2"/>
<feature type="transmembrane region" description="Helical" evidence="1">
    <location>
        <begin position="42"/>
        <end position="59"/>
    </location>
</feature>
<dbReference type="EMBL" id="JPVN01000009">
    <property type="protein sequence ID" value="KGR78894.1"/>
    <property type="molecule type" value="Genomic_DNA"/>
</dbReference>
<keyword evidence="3" id="KW-1185">Reference proteome</keyword>
<evidence type="ECO:0000256" key="1">
    <source>
        <dbReference type="SAM" id="Phobius"/>
    </source>
</evidence>
<comment type="caution">
    <text evidence="2">The sequence shown here is derived from an EMBL/GenBank/DDBJ whole genome shotgun (WGS) entry which is preliminary data.</text>
</comment>
<evidence type="ECO:0000313" key="3">
    <source>
        <dbReference type="Proteomes" id="UP000030416"/>
    </source>
</evidence>
<evidence type="ECO:0000313" key="2">
    <source>
        <dbReference type="EMBL" id="KGR78894.1"/>
    </source>
</evidence>
<feature type="transmembrane region" description="Helical" evidence="1">
    <location>
        <begin position="92"/>
        <end position="110"/>
    </location>
</feature>
<dbReference type="AlphaFoldDB" id="A0A0A3I2F9"/>
<keyword evidence="1" id="KW-1133">Transmembrane helix</keyword>
<feature type="transmembrane region" description="Helical" evidence="1">
    <location>
        <begin position="15"/>
        <end position="36"/>
    </location>
</feature>
<dbReference type="Proteomes" id="UP000030416">
    <property type="component" value="Unassembled WGS sequence"/>
</dbReference>
<dbReference type="eggNOG" id="ENOG503486I">
    <property type="taxonomic scope" value="Bacteria"/>
</dbReference>
<feature type="transmembrane region" description="Helical" evidence="1">
    <location>
        <begin position="125"/>
        <end position="144"/>
    </location>
</feature>
<accession>A0A0A3I2F9</accession>
<sequence length="191" mass="22228">MDRKNLRNMRLKQTAVLNGLLLFVMILYFLITNFFIISFSQFFLVLGILVLIQGVFGLVKGDSTKSIFPILEKVAIYEKQKMGKEWYKQRKVSYIWSLVLSCILFLQSFTNRGYTGNVVQLDFKLMIIMTFVFLTMLNISLMIHNRKVDRSVSELDMKGYTWKSNIIAVAIGIVFAFVMIFFTIFYIMSGI</sequence>
<gene>
    <name evidence="2" type="ORF">CD29_09475</name>
</gene>
<keyword evidence="1" id="KW-0472">Membrane</keyword>
<organism evidence="2 3">
    <name type="scientific">Ureibacillus manganicus DSM 26584</name>
    <dbReference type="NCBI Taxonomy" id="1384049"/>
    <lineage>
        <taxon>Bacteria</taxon>
        <taxon>Bacillati</taxon>
        <taxon>Bacillota</taxon>
        <taxon>Bacilli</taxon>
        <taxon>Bacillales</taxon>
        <taxon>Caryophanaceae</taxon>
        <taxon>Ureibacillus</taxon>
    </lineage>
</organism>
<proteinExistence type="predicted"/>
<dbReference type="STRING" id="1384049.CD29_09475"/>
<protein>
    <submittedName>
        <fullName evidence="2">Uncharacterized protein</fullName>
    </submittedName>
</protein>
<keyword evidence="1" id="KW-0812">Transmembrane</keyword>